<keyword evidence="2 7" id="KW-0812">Transmembrane</keyword>
<dbReference type="NCBIfam" id="TIGR00247">
    <property type="entry name" value="endolytic transglycosylase MltG"/>
    <property type="match status" value="1"/>
</dbReference>
<feature type="site" description="Important for catalytic activity" evidence="7">
    <location>
        <position position="348"/>
    </location>
</feature>
<dbReference type="PANTHER" id="PTHR30518">
    <property type="entry name" value="ENDOLYTIC MUREIN TRANSGLYCOSYLASE"/>
    <property type="match status" value="1"/>
</dbReference>
<keyword evidence="4 7" id="KW-0472">Membrane</keyword>
<evidence type="ECO:0000256" key="7">
    <source>
        <dbReference type="HAMAP-Rule" id="MF_02065"/>
    </source>
</evidence>
<evidence type="ECO:0000256" key="3">
    <source>
        <dbReference type="ARBA" id="ARBA00022989"/>
    </source>
</evidence>
<name>A0A365YMU6_9MICC</name>
<keyword evidence="3 7" id="KW-1133">Transmembrane helix</keyword>
<protein>
    <recommendedName>
        <fullName evidence="7">Endolytic murein transglycosylase</fullName>
        <ecNumber evidence="7">4.2.2.29</ecNumber>
    </recommendedName>
    <alternativeName>
        <fullName evidence="7">Peptidoglycan lytic transglycosylase</fullName>
    </alternativeName>
    <alternativeName>
        <fullName evidence="7">Peptidoglycan polymerization terminase</fullName>
    </alternativeName>
</protein>
<dbReference type="EC" id="4.2.2.29" evidence="7"/>
<evidence type="ECO:0000256" key="4">
    <source>
        <dbReference type="ARBA" id="ARBA00023136"/>
    </source>
</evidence>
<accession>A0A365YMU6</accession>
<evidence type="ECO:0000256" key="8">
    <source>
        <dbReference type="SAM" id="MobiDB-lite"/>
    </source>
</evidence>
<comment type="caution">
    <text evidence="9">The sequence shown here is derived from an EMBL/GenBank/DDBJ whole genome shotgun (WGS) entry which is preliminary data.</text>
</comment>
<keyword evidence="1 7" id="KW-1003">Cell membrane</keyword>
<gene>
    <name evidence="7" type="primary">mltG</name>
    <name evidence="9" type="ORF">C1H84_00750</name>
</gene>
<evidence type="ECO:0000256" key="2">
    <source>
        <dbReference type="ARBA" id="ARBA00022692"/>
    </source>
</evidence>
<dbReference type="GO" id="GO:0071555">
    <property type="term" value="P:cell wall organization"/>
    <property type="evidence" value="ECO:0007669"/>
    <property type="project" value="UniProtKB-KW"/>
</dbReference>
<dbReference type="GO" id="GO:0008932">
    <property type="term" value="F:lytic endotransglycosylase activity"/>
    <property type="evidence" value="ECO:0007669"/>
    <property type="project" value="UniProtKB-UniRule"/>
</dbReference>
<comment type="catalytic activity">
    <reaction evidence="7">
        <text>a peptidoglycan chain = a peptidoglycan chain with N-acetyl-1,6-anhydromuramyl-[peptide] at the reducing end + a peptidoglycan chain with N-acetylglucosamine at the non-reducing end.</text>
        <dbReference type="EC" id="4.2.2.29"/>
    </reaction>
</comment>
<evidence type="ECO:0000256" key="1">
    <source>
        <dbReference type="ARBA" id="ARBA00022475"/>
    </source>
</evidence>
<dbReference type="GO" id="GO:0009252">
    <property type="term" value="P:peptidoglycan biosynthetic process"/>
    <property type="evidence" value="ECO:0007669"/>
    <property type="project" value="UniProtKB-UniRule"/>
</dbReference>
<organism evidence="9 10">
    <name type="scientific">Glutamicibacter soli</name>
    <dbReference type="NCBI Taxonomy" id="453836"/>
    <lineage>
        <taxon>Bacteria</taxon>
        <taxon>Bacillati</taxon>
        <taxon>Actinomycetota</taxon>
        <taxon>Actinomycetes</taxon>
        <taxon>Micrococcales</taxon>
        <taxon>Micrococcaceae</taxon>
        <taxon>Glutamicibacter</taxon>
    </lineage>
</organism>
<keyword evidence="6 7" id="KW-0961">Cell wall biogenesis/degradation</keyword>
<dbReference type="RefSeq" id="WP_052772375.1">
    <property type="nucleotide sequence ID" value="NZ_POAF01000001.1"/>
</dbReference>
<evidence type="ECO:0000313" key="9">
    <source>
        <dbReference type="EMBL" id="RBM03869.1"/>
    </source>
</evidence>
<sequence>MRETTRAERQRATQLALYERFAAGSSSHPDPLAAPSAPELTGLGYYQLQPVDPETSGTAGASGAQPATEYIPVAAPAEGQAADPEQQPRNEQSYDDYAGGSAPAADLVGEPLDAQAEAGKKQRRKRTKRRRNLVMLAVVLVFALVVAGSVLTVKSVLKQFNPDDYPGPGGEAVEFTVEDGWGVQVISRKLEELDVVSSDKLFAQAVEQSTAPSKVIHPGNYLLKKQMRAADAAGELINNKPDKVFYVALKANLRMPAALEEIAKGSGLELAELTKLAAQPQKFGLPAEVKNLEGWLHPGEYRFALDTSAQKVLQSLVDATKKSLKAAGEPDLSKGYRALKVASIMQAEATVNDYPAVAGAIENRLHKDNTETHGLLQVDSAVIYGLDRYTLQFSAEERADKSNAYNTYVHPGLPPTPIGSPSNDAIKAAVNPAPNDYYYWVTVNTQTGETKFAATYAEHQQNQAEFRAWCAANADVCQ</sequence>
<comment type="subcellular location">
    <subcellularLocation>
        <location evidence="7">Cell membrane</location>
        <topology evidence="7">Single-pass membrane protein</topology>
    </subcellularLocation>
</comment>
<dbReference type="GO" id="GO:0005886">
    <property type="term" value="C:plasma membrane"/>
    <property type="evidence" value="ECO:0007669"/>
    <property type="project" value="UniProtKB-SubCell"/>
</dbReference>
<dbReference type="InterPro" id="IPR003770">
    <property type="entry name" value="MLTG-like"/>
</dbReference>
<dbReference type="AlphaFoldDB" id="A0A365YMU6"/>
<dbReference type="Gene3D" id="3.30.1490.480">
    <property type="entry name" value="Endolytic murein transglycosylase"/>
    <property type="match status" value="1"/>
</dbReference>
<evidence type="ECO:0000256" key="5">
    <source>
        <dbReference type="ARBA" id="ARBA00023239"/>
    </source>
</evidence>
<keyword evidence="10" id="KW-1185">Reference proteome</keyword>
<feature type="region of interest" description="Disordered" evidence="8">
    <location>
        <begin position="44"/>
        <end position="65"/>
    </location>
</feature>
<dbReference type="Pfam" id="PF02618">
    <property type="entry name" value="YceG"/>
    <property type="match status" value="1"/>
</dbReference>
<comment type="similarity">
    <text evidence="7">Belongs to the transglycosylase MltG family.</text>
</comment>
<dbReference type="PANTHER" id="PTHR30518:SF2">
    <property type="entry name" value="ENDOLYTIC MUREIN TRANSGLYCOSYLASE"/>
    <property type="match status" value="1"/>
</dbReference>
<comment type="function">
    <text evidence="7">Functions as a peptidoglycan terminase that cleaves nascent peptidoglycan strands endolytically to terminate their elongation.</text>
</comment>
<proteinExistence type="inferred from homology"/>
<dbReference type="HAMAP" id="MF_02065">
    <property type="entry name" value="MltG"/>
    <property type="match status" value="1"/>
</dbReference>
<evidence type="ECO:0000313" key="10">
    <source>
        <dbReference type="Proteomes" id="UP000252167"/>
    </source>
</evidence>
<reference evidence="9 10" key="1">
    <citation type="submission" date="2018-01" db="EMBL/GenBank/DDBJ databases">
        <title>Glutamicibacter soli strain NHPC-3 Whole genome sequence and assembly.</title>
        <authorList>
            <person name="Choudhury P."/>
            <person name="Gupta D."/>
            <person name="Sengupta K."/>
            <person name="Jawed A."/>
            <person name="Sultana N."/>
            <person name="Saha P."/>
        </authorList>
    </citation>
    <scope>NUCLEOTIDE SEQUENCE [LARGE SCALE GENOMIC DNA]</scope>
    <source>
        <strain evidence="9 10">NHPC-3</strain>
    </source>
</reference>
<dbReference type="EMBL" id="POAF01000001">
    <property type="protein sequence ID" value="RBM03869.1"/>
    <property type="molecule type" value="Genomic_DNA"/>
</dbReference>
<dbReference type="Proteomes" id="UP000252167">
    <property type="component" value="Unassembled WGS sequence"/>
</dbReference>
<keyword evidence="5 7" id="KW-0456">Lyase</keyword>
<feature type="transmembrane region" description="Helical" evidence="7">
    <location>
        <begin position="133"/>
        <end position="153"/>
    </location>
</feature>
<evidence type="ECO:0000256" key="6">
    <source>
        <dbReference type="ARBA" id="ARBA00023316"/>
    </source>
</evidence>
<feature type="region of interest" description="Disordered" evidence="8">
    <location>
        <begin position="77"/>
        <end position="127"/>
    </location>
</feature>